<dbReference type="EMBL" id="QLMG01000030">
    <property type="protein sequence ID" value="RAK14067.1"/>
    <property type="molecule type" value="Genomic_DNA"/>
</dbReference>
<dbReference type="RefSeq" id="WP_009503146.1">
    <property type="nucleotide sequence ID" value="NZ_LIQE01000084.1"/>
</dbReference>
<dbReference type="AlphaFoldDB" id="A0A327Y0U8"/>
<gene>
    <name evidence="1" type="ORF">ATI53_103032</name>
</gene>
<dbReference type="InterPro" id="IPR017850">
    <property type="entry name" value="Alkaline_phosphatase_core_sf"/>
</dbReference>
<sequence>MCPRAPPLFSGYYPHTNGVLANGAPWSRTWVPSLADAGYHGVNIGKMHAIPSDAKAGLHERFVVENKDRFAEGRWLTDDWDKAILNAGHEKPGRLGYRAGEDYRHTLGAFEWEIEDRLHSDSFAGRLTE</sequence>
<comment type="caution">
    <text evidence="1">The sequence shown here is derived from an EMBL/GenBank/DDBJ whole genome shotgun (WGS) entry which is preliminary data.</text>
</comment>
<evidence type="ECO:0000313" key="1">
    <source>
        <dbReference type="EMBL" id="RAK14067.1"/>
    </source>
</evidence>
<organism evidence="1 2">
    <name type="scientific">Salipiger aestuarii</name>
    <dbReference type="NCBI Taxonomy" id="568098"/>
    <lineage>
        <taxon>Bacteria</taxon>
        <taxon>Pseudomonadati</taxon>
        <taxon>Pseudomonadota</taxon>
        <taxon>Alphaproteobacteria</taxon>
        <taxon>Rhodobacterales</taxon>
        <taxon>Roseobacteraceae</taxon>
        <taxon>Salipiger</taxon>
    </lineage>
</organism>
<protein>
    <submittedName>
        <fullName evidence="1">Uncharacterized protein</fullName>
    </submittedName>
</protein>
<evidence type="ECO:0000313" key="2">
    <source>
        <dbReference type="Proteomes" id="UP000249165"/>
    </source>
</evidence>
<dbReference type="Gene3D" id="3.40.720.10">
    <property type="entry name" value="Alkaline Phosphatase, subunit A"/>
    <property type="match status" value="1"/>
</dbReference>
<name>A0A327Y0U8_9RHOB</name>
<dbReference type="SUPFAM" id="SSF53649">
    <property type="entry name" value="Alkaline phosphatase-like"/>
    <property type="match status" value="1"/>
</dbReference>
<dbReference type="Proteomes" id="UP000249165">
    <property type="component" value="Unassembled WGS sequence"/>
</dbReference>
<reference evidence="1 2" key="1">
    <citation type="submission" date="2018-06" db="EMBL/GenBank/DDBJ databases">
        <title>Genomic Encyclopedia of Archaeal and Bacterial Type Strains, Phase II (KMG-II): from individual species to whole genera.</title>
        <authorList>
            <person name="Goeker M."/>
        </authorList>
    </citation>
    <scope>NUCLEOTIDE SEQUENCE [LARGE SCALE GENOMIC DNA]</scope>
    <source>
        <strain evidence="1 2">DSM 22011</strain>
    </source>
</reference>
<accession>A0A327Y0U8</accession>
<proteinExistence type="predicted"/>
<keyword evidence="2" id="KW-1185">Reference proteome</keyword>